<evidence type="ECO:0000256" key="1">
    <source>
        <dbReference type="SAM" id="MobiDB-lite"/>
    </source>
</evidence>
<feature type="region of interest" description="Disordered" evidence="1">
    <location>
        <begin position="38"/>
        <end position="60"/>
    </location>
</feature>
<proteinExistence type="predicted"/>
<gene>
    <name evidence="3" type="ORF">ESZ00_19150</name>
</gene>
<dbReference type="Proteomes" id="UP000290253">
    <property type="component" value="Unassembled WGS sequence"/>
</dbReference>
<keyword evidence="4" id="KW-1185">Reference proteome</keyword>
<feature type="region of interest" description="Disordered" evidence="1">
    <location>
        <begin position="200"/>
        <end position="252"/>
    </location>
</feature>
<feature type="signal peptide" evidence="2">
    <location>
        <begin position="1"/>
        <end position="34"/>
    </location>
</feature>
<protein>
    <submittedName>
        <fullName evidence="3">Uncharacterized protein</fullName>
    </submittedName>
</protein>
<evidence type="ECO:0000313" key="4">
    <source>
        <dbReference type="Proteomes" id="UP000290253"/>
    </source>
</evidence>
<accession>A0A4V1NUU5</accession>
<comment type="caution">
    <text evidence="3">The sequence shown here is derived from an EMBL/GenBank/DDBJ whole genome shotgun (WGS) entry which is preliminary data.</text>
</comment>
<dbReference type="EMBL" id="SDMK01000005">
    <property type="protein sequence ID" value="RXS93458.1"/>
    <property type="molecule type" value="Genomic_DNA"/>
</dbReference>
<feature type="chain" id="PRO_5020589438" evidence="2">
    <location>
        <begin position="35"/>
        <end position="252"/>
    </location>
</feature>
<feature type="compositionally biased region" description="Low complexity" evidence="1">
    <location>
        <begin position="38"/>
        <end position="55"/>
    </location>
</feature>
<organism evidence="3 4">
    <name type="scientific">Silvibacterium dinghuense</name>
    <dbReference type="NCBI Taxonomy" id="1560006"/>
    <lineage>
        <taxon>Bacteria</taxon>
        <taxon>Pseudomonadati</taxon>
        <taxon>Acidobacteriota</taxon>
        <taxon>Terriglobia</taxon>
        <taxon>Terriglobales</taxon>
        <taxon>Acidobacteriaceae</taxon>
        <taxon>Silvibacterium</taxon>
    </lineage>
</organism>
<reference evidence="3 4" key="1">
    <citation type="journal article" date="2016" name="Int. J. Syst. Evol. Microbiol.">
        <title>Acidipila dinghuensis sp. nov., an acidobacterium isolated from forest soil.</title>
        <authorList>
            <person name="Jiang Y.W."/>
            <person name="Wang J."/>
            <person name="Chen M.H."/>
            <person name="Lv Y.Y."/>
            <person name="Qiu L.H."/>
        </authorList>
    </citation>
    <scope>NUCLEOTIDE SEQUENCE [LARGE SCALE GENOMIC DNA]</scope>
    <source>
        <strain evidence="3 4">DHOF10</strain>
    </source>
</reference>
<evidence type="ECO:0000256" key="2">
    <source>
        <dbReference type="SAM" id="SignalP"/>
    </source>
</evidence>
<evidence type="ECO:0000313" key="3">
    <source>
        <dbReference type="EMBL" id="RXS93458.1"/>
    </source>
</evidence>
<dbReference type="OrthoDB" id="123371at2"/>
<keyword evidence="2" id="KW-0732">Signal</keyword>
<dbReference type="AlphaFoldDB" id="A0A4V1NUU5"/>
<dbReference type="RefSeq" id="WP_129210001.1">
    <property type="nucleotide sequence ID" value="NZ_BMGU01000002.1"/>
</dbReference>
<name>A0A4V1NUU5_9BACT</name>
<sequence>MSFRNLYRPAPFVSRSTRNTVCLLALLMAVPAGAFALSSPGGQQQASGQPAGNSAPGVPPAGAVRVMLQPALDAVGQMIGTLDTGHWKAPGEVREETDRNVASIQRDLSDTLPGLLAKTDAAPGSAAAAFAVYRNVDALYDVLLRVEQTAELAASDRETSAVSSALARLESSRRQLGDGIATWTQNQERDLARLRVEAVHPGAPASSASASSKTSVVDDGPAAPASRPKKRKKPATQTPAQTAPAPPSTPSN</sequence>